<organism evidence="1 2">
    <name type="scientific">Pseudoprevotella muciniphila</name>
    <dbReference type="NCBI Taxonomy" id="2133944"/>
    <lineage>
        <taxon>Bacteria</taxon>
        <taxon>Pseudomonadati</taxon>
        <taxon>Bacteroidota</taxon>
        <taxon>Bacteroidia</taxon>
        <taxon>Bacteroidales</taxon>
        <taxon>Prevotellaceae</taxon>
        <taxon>Pseudoprevotella</taxon>
    </lineage>
</organism>
<dbReference type="Proteomes" id="UP000249375">
    <property type="component" value="Chromosome"/>
</dbReference>
<evidence type="ECO:0008006" key="3">
    <source>
        <dbReference type="Google" id="ProtNLM"/>
    </source>
</evidence>
<accession>A0A5P8E9A1</accession>
<dbReference type="InterPro" id="IPR036388">
    <property type="entry name" value="WH-like_DNA-bd_sf"/>
</dbReference>
<evidence type="ECO:0000313" key="1">
    <source>
        <dbReference type="EMBL" id="QFQ13615.1"/>
    </source>
</evidence>
<dbReference type="RefSeq" id="WP_111899149.1">
    <property type="nucleotide sequence ID" value="NZ_CP033459.1"/>
</dbReference>
<keyword evidence="2" id="KW-1185">Reference proteome</keyword>
<dbReference type="AlphaFoldDB" id="A0A5P8E9A1"/>
<dbReference type="Gene3D" id="1.10.10.10">
    <property type="entry name" value="Winged helix-like DNA-binding domain superfamily/Winged helix DNA-binding domain"/>
    <property type="match status" value="1"/>
</dbReference>
<dbReference type="InterPro" id="IPR019707">
    <property type="entry name" value="DUF2582"/>
</dbReference>
<dbReference type="EMBL" id="CP033459">
    <property type="protein sequence ID" value="QFQ13615.1"/>
    <property type="molecule type" value="Genomic_DNA"/>
</dbReference>
<proteinExistence type="predicted"/>
<name>A0A5P8E9A1_9BACT</name>
<gene>
    <name evidence="1" type="ORF">C7Y71_011700</name>
</gene>
<protein>
    <recommendedName>
        <fullName evidence="3">Winged helix-turn-helix domain-containing protein</fullName>
    </recommendedName>
</protein>
<reference evidence="1 2" key="1">
    <citation type="submission" date="2018-11" db="EMBL/GenBank/DDBJ databases">
        <authorList>
            <person name="Na S.W."/>
            <person name="Baik M."/>
        </authorList>
    </citation>
    <scope>NUCLEOTIDE SEQUENCE [LARGE SCALE GENOMIC DNA]</scope>
    <source>
        <strain evidence="1 2">E39</strain>
    </source>
</reference>
<sequence>MYQEKTGVNAGNVWNALNENGAMTGKDLKKAAKLKNDKELYLALGWLLREDKVEIAEEAKEIKVTLK</sequence>
<dbReference type="Pfam" id="PF10771">
    <property type="entry name" value="DUF2582"/>
    <property type="match status" value="1"/>
</dbReference>
<evidence type="ECO:0000313" key="2">
    <source>
        <dbReference type="Proteomes" id="UP000249375"/>
    </source>
</evidence>
<dbReference type="KEGG" id="alq:C7Y71_011700"/>